<sequence length="38" mass="4361">MDIRFNQDKIHLLQTVSYLLEHSPFPRLVYGITGPSSS</sequence>
<reference evidence="1" key="2">
    <citation type="submission" date="2018-08" db="UniProtKB">
        <authorList>
            <consortium name="EnsemblPlants"/>
        </authorList>
    </citation>
    <scope>IDENTIFICATION</scope>
    <source>
        <strain evidence="1">Yugu1</strain>
    </source>
</reference>
<dbReference type="HOGENOM" id="CLU_3336506_0_0_1"/>
<dbReference type="InParanoid" id="K3ZPV3"/>
<evidence type="ECO:0000313" key="1">
    <source>
        <dbReference type="EnsemblPlants" id="KQK94176"/>
    </source>
</evidence>
<dbReference type="EnsemblPlants" id="KQK94176">
    <property type="protein sequence ID" value="KQK94176"/>
    <property type="gene ID" value="SETIT_028633mg"/>
</dbReference>
<accession>K3ZPV3</accession>
<organism evidence="1 2">
    <name type="scientific">Setaria italica</name>
    <name type="common">Foxtail millet</name>
    <name type="synonym">Panicum italicum</name>
    <dbReference type="NCBI Taxonomy" id="4555"/>
    <lineage>
        <taxon>Eukaryota</taxon>
        <taxon>Viridiplantae</taxon>
        <taxon>Streptophyta</taxon>
        <taxon>Embryophyta</taxon>
        <taxon>Tracheophyta</taxon>
        <taxon>Spermatophyta</taxon>
        <taxon>Magnoliopsida</taxon>
        <taxon>Liliopsida</taxon>
        <taxon>Poales</taxon>
        <taxon>Poaceae</taxon>
        <taxon>PACMAD clade</taxon>
        <taxon>Panicoideae</taxon>
        <taxon>Panicodae</taxon>
        <taxon>Paniceae</taxon>
        <taxon>Cenchrinae</taxon>
        <taxon>Setaria</taxon>
    </lineage>
</organism>
<evidence type="ECO:0000313" key="2">
    <source>
        <dbReference type="Proteomes" id="UP000004995"/>
    </source>
</evidence>
<name>K3ZPV3_SETIT</name>
<dbReference type="Gramene" id="KQK94176">
    <property type="protein sequence ID" value="KQK94176"/>
    <property type="gene ID" value="SETIT_028633mg"/>
</dbReference>
<keyword evidence="2" id="KW-1185">Reference proteome</keyword>
<dbReference type="AlphaFoldDB" id="K3ZPV3"/>
<protein>
    <submittedName>
        <fullName evidence="1">Uncharacterized protein</fullName>
    </submittedName>
</protein>
<dbReference type="EMBL" id="AGNK02004775">
    <property type="status" value="NOT_ANNOTATED_CDS"/>
    <property type="molecule type" value="Genomic_DNA"/>
</dbReference>
<reference evidence="2" key="1">
    <citation type="journal article" date="2012" name="Nat. Biotechnol.">
        <title>Reference genome sequence of the model plant Setaria.</title>
        <authorList>
            <person name="Bennetzen J.L."/>
            <person name="Schmutz J."/>
            <person name="Wang H."/>
            <person name="Percifield R."/>
            <person name="Hawkins J."/>
            <person name="Pontaroli A.C."/>
            <person name="Estep M."/>
            <person name="Feng L."/>
            <person name="Vaughn J.N."/>
            <person name="Grimwood J."/>
            <person name="Jenkins J."/>
            <person name="Barry K."/>
            <person name="Lindquist E."/>
            <person name="Hellsten U."/>
            <person name="Deshpande S."/>
            <person name="Wang X."/>
            <person name="Wu X."/>
            <person name="Mitros T."/>
            <person name="Triplett J."/>
            <person name="Yang X."/>
            <person name="Ye C.Y."/>
            <person name="Mauro-Herrera M."/>
            <person name="Wang L."/>
            <person name="Li P."/>
            <person name="Sharma M."/>
            <person name="Sharma R."/>
            <person name="Ronald P.C."/>
            <person name="Panaud O."/>
            <person name="Kellogg E.A."/>
            <person name="Brutnell T.P."/>
            <person name="Doust A.N."/>
            <person name="Tuskan G.A."/>
            <person name="Rokhsar D."/>
            <person name="Devos K.M."/>
        </authorList>
    </citation>
    <scope>NUCLEOTIDE SEQUENCE [LARGE SCALE GENOMIC DNA]</scope>
    <source>
        <strain evidence="2">cv. Yugu1</strain>
    </source>
</reference>
<dbReference type="Proteomes" id="UP000004995">
    <property type="component" value="Unassembled WGS sequence"/>
</dbReference>
<proteinExistence type="predicted"/>